<accession>A0A5P1D6M6</accession>
<evidence type="ECO:0000313" key="6">
    <source>
        <dbReference type="Proteomes" id="UP000620382"/>
    </source>
</evidence>
<sequence length="142" mass="15870">MTPSNAYPEVEGTFVATINGVANFKADTVYLKVDEWLTIVGVDELSASPLRIIDMRLAPDIPNDRHEYPSEYIHSLQLGTNTAPAHYLIDHAYVKVDFDREKNHYAGKLEIKATDLFSSNTLKVAAKFDLSTGTIAHHKHTE</sequence>
<dbReference type="AlphaFoldDB" id="A0A5P1D6M6"/>
<name>A0A5P1D6M6_9PSED</name>
<proteinExistence type="predicted"/>
<protein>
    <submittedName>
        <fullName evidence="3">Uncharacterized protein</fullName>
    </submittedName>
</protein>
<dbReference type="Proteomes" id="UP000432048">
    <property type="component" value="Unassembled WGS sequence"/>
</dbReference>
<evidence type="ECO:0000313" key="2">
    <source>
        <dbReference type="EMBL" id="MRJ21692.1"/>
    </source>
</evidence>
<evidence type="ECO:0000313" key="5">
    <source>
        <dbReference type="Proteomes" id="UP000432048"/>
    </source>
</evidence>
<dbReference type="Proteomes" id="UP000408764">
    <property type="component" value="Unassembled WGS sequence"/>
</dbReference>
<dbReference type="EMBL" id="JAENSR010000002">
    <property type="protein sequence ID" value="MBK3459376.1"/>
    <property type="molecule type" value="Genomic_DNA"/>
</dbReference>
<comment type="caution">
    <text evidence="3">The sequence shown here is derived from an EMBL/GenBank/DDBJ whole genome shotgun (WGS) entry which is preliminary data.</text>
</comment>
<organism evidence="3 4">
    <name type="scientific">Pseudomonas haemolytica</name>
    <dbReference type="NCBI Taxonomy" id="2600065"/>
    <lineage>
        <taxon>Bacteria</taxon>
        <taxon>Pseudomonadati</taxon>
        <taxon>Pseudomonadota</taxon>
        <taxon>Gammaproteobacteria</taxon>
        <taxon>Pseudomonadales</taxon>
        <taxon>Pseudomonadaceae</taxon>
        <taxon>Pseudomonas</taxon>
    </lineage>
</organism>
<dbReference type="Proteomes" id="UP000620382">
    <property type="component" value="Unassembled WGS sequence"/>
</dbReference>
<dbReference type="EMBL" id="VOIX01000006">
    <property type="protein sequence ID" value="MRJ21692.1"/>
    <property type="molecule type" value="Genomic_DNA"/>
</dbReference>
<keyword evidence="6" id="KW-1185">Reference proteome</keyword>
<dbReference type="EMBL" id="VOIW01000001">
    <property type="protein sequence ID" value="MRJ35760.1"/>
    <property type="molecule type" value="Genomic_DNA"/>
</dbReference>
<gene>
    <name evidence="3" type="ORF">FRT59_02060</name>
    <name evidence="2" type="ORF">FRT60_15330</name>
    <name evidence="1" type="ORF">JJD71_09895</name>
</gene>
<reference evidence="4 5" key="1">
    <citation type="submission" date="2019-08" db="EMBL/GenBank/DDBJ databases">
        <title>Pseudomonas haemolytica sp. nov. isolated from raw milk and skim milk concentrate.</title>
        <authorList>
            <person name="Hofmann K."/>
            <person name="Huptas C."/>
            <person name="Doll E."/>
            <person name="Scherer S."/>
            <person name="Wenning M."/>
        </authorList>
    </citation>
    <scope>NUCLEOTIDE SEQUENCE [LARGE SCALE GENOMIC DNA]</scope>
    <source>
        <strain evidence="3 4">DSM 108987</strain>
        <strain evidence="2 5">DSM 108988</strain>
    </source>
</reference>
<reference evidence="1 6" key="2">
    <citation type="submission" date="2021-01" db="EMBL/GenBank/DDBJ databases">
        <title>Antibiotic resistance and phylogeny of Pseudomonas spp. isolated over three decades from chicken meat in the Norwegian food chain.</title>
        <authorList>
            <person name="Moen B."/>
        </authorList>
    </citation>
    <scope>NUCLEOTIDE SEQUENCE [LARGE SCALE GENOMIC DNA]</scope>
    <source>
        <strain evidence="1 6">MF6766</strain>
    </source>
</reference>
<evidence type="ECO:0000313" key="4">
    <source>
        <dbReference type="Proteomes" id="UP000408764"/>
    </source>
</evidence>
<evidence type="ECO:0000313" key="3">
    <source>
        <dbReference type="EMBL" id="MRJ35760.1"/>
    </source>
</evidence>
<evidence type="ECO:0000313" key="1">
    <source>
        <dbReference type="EMBL" id="MBK3459376.1"/>
    </source>
</evidence>
<dbReference type="RefSeq" id="WP_153838811.1">
    <property type="nucleotide sequence ID" value="NZ_JAEKCT010000001.1"/>
</dbReference>